<dbReference type="EMBL" id="JABEMA010000001">
    <property type="protein sequence ID" value="NNH21516.1"/>
    <property type="molecule type" value="Genomic_DNA"/>
</dbReference>
<organism evidence="1 2">
    <name type="scientific">Pseudokineococcus marinus</name>
    <dbReference type="NCBI Taxonomy" id="351215"/>
    <lineage>
        <taxon>Bacteria</taxon>
        <taxon>Bacillati</taxon>
        <taxon>Actinomycetota</taxon>
        <taxon>Actinomycetes</taxon>
        <taxon>Kineosporiales</taxon>
        <taxon>Kineosporiaceae</taxon>
        <taxon>Pseudokineococcus</taxon>
    </lineage>
</organism>
<keyword evidence="2" id="KW-1185">Reference proteome</keyword>
<comment type="caution">
    <text evidence="1">The sequence shown here is derived from an EMBL/GenBank/DDBJ whole genome shotgun (WGS) entry which is preliminary data.</text>
</comment>
<reference evidence="1 2" key="1">
    <citation type="submission" date="2020-05" db="EMBL/GenBank/DDBJ databases">
        <title>MicrobeNet Type strains.</title>
        <authorList>
            <person name="Nicholson A.C."/>
        </authorList>
    </citation>
    <scope>NUCLEOTIDE SEQUENCE [LARGE SCALE GENOMIC DNA]</scope>
    <source>
        <strain evidence="1 2">JCM 14547</strain>
    </source>
</reference>
<sequence length="141" mass="15374">MRVFDGSTPGEWAERVRREVVRQLDPQTRPGGGGHFDANGAYLLSSWSSVVDDVPVLHLVYRHPWWGFATGLRRELDGDVLANHSGDPAVNLADDIVIGDVGEPLGRNADLMVPDADGVWWWGDDPLLGDRARRGPAPSPG</sequence>
<name>A0A849BPN4_9ACTN</name>
<evidence type="ECO:0000313" key="2">
    <source>
        <dbReference type="Proteomes" id="UP000555552"/>
    </source>
</evidence>
<protein>
    <submittedName>
        <fullName evidence="1">Uncharacterized protein</fullName>
    </submittedName>
</protein>
<accession>A0A849BPN4</accession>
<evidence type="ECO:0000313" key="1">
    <source>
        <dbReference type="EMBL" id="NNH21516.1"/>
    </source>
</evidence>
<gene>
    <name evidence="1" type="ORF">HLB09_00140</name>
</gene>
<dbReference type="Proteomes" id="UP000555552">
    <property type="component" value="Unassembled WGS sequence"/>
</dbReference>
<dbReference type="AlphaFoldDB" id="A0A849BPN4"/>
<proteinExistence type="predicted"/>
<dbReference type="RefSeq" id="WP_171201385.1">
    <property type="nucleotide sequence ID" value="NZ_BAAANP010000012.1"/>
</dbReference>